<evidence type="ECO:0000313" key="2">
    <source>
        <dbReference type="EMBL" id="OHT13265.1"/>
    </source>
</evidence>
<evidence type="ECO:0000313" key="3">
    <source>
        <dbReference type="Proteomes" id="UP000179807"/>
    </source>
</evidence>
<dbReference type="RefSeq" id="XP_068366401.1">
    <property type="nucleotide sequence ID" value="XM_068499065.1"/>
</dbReference>
<organism evidence="2 3">
    <name type="scientific">Tritrichomonas foetus</name>
    <dbReference type="NCBI Taxonomy" id="1144522"/>
    <lineage>
        <taxon>Eukaryota</taxon>
        <taxon>Metamonada</taxon>
        <taxon>Parabasalia</taxon>
        <taxon>Tritrichomonadida</taxon>
        <taxon>Tritrichomonadidae</taxon>
        <taxon>Tritrichomonas</taxon>
    </lineage>
</organism>
<feature type="compositionally biased region" description="Basic and acidic residues" evidence="1">
    <location>
        <begin position="20"/>
        <end position="36"/>
    </location>
</feature>
<gene>
    <name evidence="2" type="ORF">TRFO_16579</name>
</gene>
<feature type="compositionally biased region" description="Acidic residues" evidence="1">
    <location>
        <begin position="60"/>
        <end position="91"/>
    </location>
</feature>
<dbReference type="EMBL" id="MLAK01000544">
    <property type="protein sequence ID" value="OHT13265.1"/>
    <property type="molecule type" value="Genomic_DNA"/>
</dbReference>
<protein>
    <submittedName>
        <fullName evidence="2">Uncharacterized protein</fullName>
    </submittedName>
</protein>
<dbReference type="Proteomes" id="UP000179807">
    <property type="component" value="Unassembled WGS sequence"/>
</dbReference>
<comment type="caution">
    <text evidence="2">The sequence shown here is derived from an EMBL/GenBank/DDBJ whole genome shotgun (WGS) entry which is preliminary data.</text>
</comment>
<feature type="region of interest" description="Disordered" evidence="1">
    <location>
        <begin position="59"/>
        <end position="91"/>
    </location>
</feature>
<proteinExistence type="predicted"/>
<dbReference type="VEuPathDB" id="TrichDB:TRFO_16579"/>
<dbReference type="GeneID" id="94833769"/>
<feature type="region of interest" description="Disordered" evidence="1">
    <location>
        <begin position="1"/>
        <end position="45"/>
    </location>
</feature>
<keyword evidence="3" id="KW-1185">Reference proteome</keyword>
<accession>A0A1J4KPN2</accession>
<dbReference type="AlphaFoldDB" id="A0A1J4KPN2"/>
<name>A0A1J4KPN2_9EUKA</name>
<feature type="compositionally biased region" description="Polar residues" evidence="1">
    <location>
        <begin position="1"/>
        <end position="15"/>
    </location>
</feature>
<sequence>MGSCCSKQSSNQAGYSRSGKKGEADDQSKLLDRENETNEAIFQVATTPTPLLKDINFAAIDEDEDSDTDSSSIDDDKIEELLAEEEDKAEK</sequence>
<reference evidence="2" key="1">
    <citation type="submission" date="2016-10" db="EMBL/GenBank/DDBJ databases">
        <authorList>
            <person name="Benchimol M."/>
            <person name="Almeida L.G."/>
            <person name="Vasconcelos A.T."/>
            <person name="Perreira-Neves A."/>
            <person name="Rosa I.A."/>
            <person name="Tasca T."/>
            <person name="Bogo M.R."/>
            <person name="de Souza W."/>
        </authorList>
    </citation>
    <scope>NUCLEOTIDE SEQUENCE [LARGE SCALE GENOMIC DNA]</scope>
    <source>
        <strain evidence="2">K</strain>
    </source>
</reference>
<evidence type="ECO:0000256" key="1">
    <source>
        <dbReference type="SAM" id="MobiDB-lite"/>
    </source>
</evidence>